<feature type="domain" description="HAT C-terminal dimerisation" evidence="2">
    <location>
        <begin position="288"/>
        <end position="373"/>
    </location>
</feature>
<dbReference type="GO" id="GO:0046983">
    <property type="term" value="F:protein dimerization activity"/>
    <property type="evidence" value="ECO:0007669"/>
    <property type="project" value="InterPro"/>
</dbReference>
<keyword evidence="5" id="KW-1185">Reference proteome</keyword>
<comment type="caution">
    <text evidence="4">The sequence shown here is derived from an EMBL/GenBank/DDBJ whole genome shotgun (WGS) entry which is preliminary data.</text>
</comment>
<evidence type="ECO:0000313" key="4">
    <source>
        <dbReference type="EMBL" id="KAF7119478.1"/>
    </source>
</evidence>
<protein>
    <recommendedName>
        <fullName evidence="6">HAT C-terminal dimerisation domain-containing protein</fullName>
    </recommendedName>
</protein>
<dbReference type="Pfam" id="PF05699">
    <property type="entry name" value="Dimer_Tnp_hAT"/>
    <property type="match status" value="1"/>
</dbReference>
<dbReference type="OrthoDB" id="1514276at2759"/>
<evidence type="ECO:0000259" key="2">
    <source>
        <dbReference type="Pfam" id="PF05699"/>
    </source>
</evidence>
<proteinExistence type="predicted"/>
<gene>
    <name evidence="4" type="ORF">RHSIM_Rhsim13G0108900</name>
</gene>
<accession>A0A834G4J4</accession>
<feature type="region of interest" description="Disordered" evidence="1">
    <location>
        <begin position="1"/>
        <end position="33"/>
    </location>
</feature>
<evidence type="ECO:0008006" key="6">
    <source>
        <dbReference type="Google" id="ProtNLM"/>
    </source>
</evidence>
<dbReference type="PANTHER" id="PTHR23272:SF184">
    <property type="entry name" value="OS03G0311250 PROTEIN"/>
    <property type="match status" value="1"/>
</dbReference>
<name>A0A834G4J4_RHOSS</name>
<dbReference type="InterPro" id="IPR025525">
    <property type="entry name" value="hAT-like_transposase_RNase-H"/>
</dbReference>
<reference evidence="4" key="1">
    <citation type="submission" date="2019-11" db="EMBL/GenBank/DDBJ databases">
        <authorList>
            <person name="Liu Y."/>
            <person name="Hou J."/>
            <person name="Li T.-Q."/>
            <person name="Guan C.-H."/>
            <person name="Wu X."/>
            <person name="Wu H.-Z."/>
            <person name="Ling F."/>
            <person name="Zhang R."/>
            <person name="Shi X.-G."/>
            <person name="Ren J.-P."/>
            <person name="Chen E.-F."/>
            <person name="Sun J.-M."/>
        </authorList>
    </citation>
    <scope>NUCLEOTIDE SEQUENCE</scope>
    <source>
        <strain evidence="4">Adult_tree_wgs_1</strain>
        <tissue evidence="4">Leaves</tissue>
    </source>
</reference>
<dbReference type="PANTHER" id="PTHR23272">
    <property type="entry name" value="BED FINGER-RELATED"/>
    <property type="match status" value="1"/>
</dbReference>
<dbReference type="AlphaFoldDB" id="A0A834G4J4"/>
<evidence type="ECO:0000259" key="3">
    <source>
        <dbReference type="Pfam" id="PF14372"/>
    </source>
</evidence>
<feature type="domain" description="hAT-like transposase RNase-H fold" evidence="3">
    <location>
        <begin position="142"/>
        <end position="220"/>
    </location>
</feature>
<evidence type="ECO:0000256" key="1">
    <source>
        <dbReference type="SAM" id="MobiDB-lite"/>
    </source>
</evidence>
<dbReference type="Proteomes" id="UP000626092">
    <property type="component" value="Unassembled WGS sequence"/>
</dbReference>
<dbReference type="InterPro" id="IPR012337">
    <property type="entry name" value="RNaseH-like_sf"/>
</dbReference>
<sequence>MDPKNIHFDNERLHHDSDDDGPILPPGRESVGEAASNIVAASTPTGVTGGSQSAESARQQEFEGLCLSYNVKPKQIKTDVKTRWNSTFLMLKSCRNHTVVISAYVNSKYTCTDGGLNRADWNIAFEFMNFLKIFYAATLACSGVRYPTTCLVLNHLYNMSHTLKSYRMKTNFVAACKSMEDKFKKYFEVMPTIFIVASVMDPRIKIKGVELLLRGIDENLGITLPSFSTVTALLTSIYASYESKFACTTTTPAPASSSIADPSSTSNNDPSWFLISGLGRSETSSQSELSQYLEINLLSKDELQSFSFDILAWWKKNERTFPILSIMARDLLTPPVSSVASESAFSAGNRVLDERRSRLAPDILDCLICLKDWEDARLGIQKCHPRDEFRDYFSDSDIDAD</sequence>
<dbReference type="SUPFAM" id="SSF53098">
    <property type="entry name" value="Ribonuclease H-like"/>
    <property type="match status" value="1"/>
</dbReference>
<dbReference type="GO" id="GO:0003677">
    <property type="term" value="F:DNA binding"/>
    <property type="evidence" value="ECO:0007669"/>
    <property type="project" value="InterPro"/>
</dbReference>
<dbReference type="Pfam" id="PF14372">
    <property type="entry name" value="hAT-like_RNase-H"/>
    <property type="match status" value="1"/>
</dbReference>
<dbReference type="InterPro" id="IPR008906">
    <property type="entry name" value="HATC_C_dom"/>
</dbReference>
<evidence type="ECO:0000313" key="5">
    <source>
        <dbReference type="Proteomes" id="UP000626092"/>
    </source>
</evidence>
<feature type="compositionally biased region" description="Basic and acidic residues" evidence="1">
    <location>
        <begin position="1"/>
        <end position="17"/>
    </location>
</feature>
<dbReference type="EMBL" id="WJXA01000013">
    <property type="protein sequence ID" value="KAF7119478.1"/>
    <property type="molecule type" value="Genomic_DNA"/>
</dbReference>
<organism evidence="4 5">
    <name type="scientific">Rhododendron simsii</name>
    <name type="common">Sims's rhododendron</name>
    <dbReference type="NCBI Taxonomy" id="118357"/>
    <lineage>
        <taxon>Eukaryota</taxon>
        <taxon>Viridiplantae</taxon>
        <taxon>Streptophyta</taxon>
        <taxon>Embryophyta</taxon>
        <taxon>Tracheophyta</taxon>
        <taxon>Spermatophyta</taxon>
        <taxon>Magnoliopsida</taxon>
        <taxon>eudicotyledons</taxon>
        <taxon>Gunneridae</taxon>
        <taxon>Pentapetalae</taxon>
        <taxon>asterids</taxon>
        <taxon>Ericales</taxon>
        <taxon>Ericaceae</taxon>
        <taxon>Ericoideae</taxon>
        <taxon>Rhodoreae</taxon>
        <taxon>Rhododendron</taxon>
    </lineage>
</organism>